<dbReference type="AlphaFoldDB" id="A0A0N8GMR7"/>
<gene>
    <name evidence="2" type="ORF">ADN00_11890</name>
</gene>
<dbReference type="PANTHER" id="PTHR42924:SF3">
    <property type="entry name" value="POLYMERASE_HISTIDINOL PHOSPHATASE N-TERMINAL DOMAIN-CONTAINING PROTEIN"/>
    <property type="match status" value="1"/>
</dbReference>
<evidence type="ECO:0000313" key="3">
    <source>
        <dbReference type="Proteomes" id="UP000050417"/>
    </source>
</evidence>
<keyword evidence="3" id="KW-1185">Reference proteome</keyword>
<dbReference type="SMART" id="SM00481">
    <property type="entry name" value="POLIIIAc"/>
    <property type="match status" value="1"/>
</dbReference>
<comment type="caution">
    <text evidence="2">The sequence shown here is derived from an EMBL/GenBank/DDBJ whole genome shotgun (WGS) entry which is preliminary data.</text>
</comment>
<evidence type="ECO:0000259" key="1">
    <source>
        <dbReference type="SMART" id="SM00481"/>
    </source>
</evidence>
<reference evidence="2 3" key="1">
    <citation type="submission" date="2015-07" db="EMBL/GenBank/DDBJ databases">
        <title>Genome sequence of Ornatilinea apprima DSM 23815.</title>
        <authorList>
            <person name="Hemp J."/>
            <person name="Ward L.M."/>
            <person name="Pace L.A."/>
            <person name="Fischer W.W."/>
        </authorList>
    </citation>
    <scope>NUCLEOTIDE SEQUENCE [LARGE SCALE GENOMIC DNA]</scope>
    <source>
        <strain evidence="2 3">P3M-1</strain>
    </source>
</reference>
<dbReference type="GO" id="GO:0035312">
    <property type="term" value="F:5'-3' DNA exonuclease activity"/>
    <property type="evidence" value="ECO:0007669"/>
    <property type="project" value="TreeGrafter"/>
</dbReference>
<dbReference type="EMBL" id="LGCL01000026">
    <property type="protein sequence ID" value="KPL76050.1"/>
    <property type="molecule type" value="Genomic_DNA"/>
</dbReference>
<dbReference type="RefSeq" id="WP_075063235.1">
    <property type="nucleotide sequence ID" value="NZ_LGCL01000026.1"/>
</dbReference>
<dbReference type="InterPro" id="IPR004013">
    <property type="entry name" value="PHP_dom"/>
</dbReference>
<sequence length="354" mass="39368">MQELVTNLHIHTQYSDGTGTPSEVLEAATQAGLDVVITTDHNVYISGIDRYLQTGQQRTLLIAGEEIHNPTRDPQKSHLLVMGVNKDLSHFAEDPQELINQVKKNGGICFLAHPYENALALFNESDISWDDWQVTGYTGLELWNGLSEIKNVIHSPLSALFYALNPRLIAHGPDLRTLARWDDLLKQGQRVYAVGGADAHALKMSMGPLKRTIFPYAFHFSAINTHIFTPTGLTGDLARDKQMVFQAFRSGHTFVGYDLAASTRGFRFSAQGKDCTAWMGDEIKLNGGVTLQARLPFAADVRLMVNGAALRTWRNTTTATLIVNEPGAYRIEAYTQYQGKMRGWIFSNPIFVKA</sequence>
<organism evidence="2 3">
    <name type="scientific">Ornatilinea apprima</name>
    <dbReference type="NCBI Taxonomy" id="1134406"/>
    <lineage>
        <taxon>Bacteria</taxon>
        <taxon>Bacillati</taxon>
        <taxon>Chloroflexota</taxon>
        <taxon>Anaerolineae</taxon>
        <taxon>Anaerolineales</taxon>
        <taxon>Anaerolineaceae</taxon>
        <taxon>Ornatilinea</taxon>
    </lineage>
</organism>
<dbReference type="Pfam" id="PF02811">
    <property type="entry name" value="PHP"/>
    <property type="match status" value="1"/>
</dbReference>
<dbReference type="Gene3D" id="3.20.20.140">
    <property type="entry name" value="Metal-dependent hydrolases"/>
    <property type="match status" value="1"/>
</dbReference>
<dbReference type="SUPFAM" id="SSF89550">
    <property type="entry name" value="PHP domain-like"/>
    <property type="match status" value="1"/>
</dbReference>
<protein>
    <recommendedName>
        <fullName evidence="1">Polymerase/histidinol phosphatase N-terminal domain-containing protein</fullName>
    </recommendedName>
</protein>
<name>A0A0N8GMR7_9CHLR</name>
<feature type="domain" description="Polymerase/histidinol phosphatase N-terminal" evidence="1">
    <location>
        <begin position="6"/>
        <end position="71"/>
    </location>
</feature>
<dbReference type="InterPro" id="IPR003141">
    <property type="entry name" value="Pol/His_phosphatase_N"/>
</dbReference>
<dbReference type="GO" id="GO:0004534">
    <property type="term" value="F:5'-3' RNA exonuclease activity"/>
    <property type="evidence" value="ECO:0007669"/>
    <property type="project" value="TreeGrafter"/>
</dbReference>
<accession>A0A0N8GMR7</accession>
<dbReference type="OrthoDB" id="9801679at2"/>
<dbReference type="NCBIfam" id="NF038032">
    <property type="entry name" value="CehA_McbA_metalo"/>
    <property type="match status" value="1"/>
</dbReference>
<dbReference type="STRING" id="1134406.ADN00_11890"/>
<dbReference type="Proteomes" id="UP000050417">
    <property type="component" value="Unassembled WGS sequence"/>
</dbReference>
<evidence type="ECO:0000313" key="2">
    <source>
        <dbReference type="EMBL" id="KPL76050.1"/>
    </source>
</evidence>
<dbReference type="InterPro" id="IPR016195">
    <property type="entry name" value="Pol/histidinol_Pase-like"/>
</dbReference>
<dbReference type="InterPro" id="IPR052018">
    <property type="entry name" value="PHP_domain"/>
</dbReference>
<proteinExistence type="predicted"/>
<dbReference type="PANTHER" id="PTHR42924">
    <property type="entry name" value="EXONUCLEASE"/>
    <property type="match status" value="1"/>
</dbReference>